<keyword evidence="1" id="KW-0808">Transferase</keyword>
<dbReference type="EMBL" id="LRXL01000037">
    <property type="protein sequence ID" value="OAB78713.1"/>
    <property type="molecule type" value="Genomic_DNA"/>
</dbReference>
<dbReference type="AlphaFoldDB" id="A0A167HKP5"/>
<dbReference type="PANTHER" id="PTHR43190:SF3">
    <property type="entry name" value="N-ACETYL-D-GLUCOSAMINE KINASE"/>
    <property type="match status" value="1"/>
</dbReference>
<comment type="caution">
    <text evidence="1">The sequence shown here is derived from an EMBL/GenBank/DDBJ whole genome shotgun (WGS) entry which is preliminary data.</text>
</comment>
<dbReference type="Proteomes" id="UP000077013">
    <property type="component" value="Unassembled WGS sequence"/>
</dbReference>
<evidence type="ECO:0000313" key="1">
    <source>
        <dbReference type="EMBL" id="OAB78713.1"/>
    </source>
</evidence>
<proteinExistence type="predicted"/>
<organism evidence="1 2">
    <name type="scientific">Cochleicola gelatinilyticus</name>
    <dbReference type="NCBI Taxonomy" id="1763537"/>
    <lineage>
        <taxon>Bacteria</taxon>
        <taxon>Pseudomonadati</taxon>
        <taxon>Bacteroidota</taxon>
        <taxon>Flavobacteriia</taxon>
        <taxon>Flavobacteriales</taxon>
        <taxon>Flavobacteriaceae</taxon>
        <taxon>Cochleicola</taxon>
    </lineage>
</organism>
<dbReference type="GO" id="GO:0016301">
    <property type="term" value="F:kinase activity"/>
    <property type="evidence" value="ECO:0007669"/>
    <property type="project" value="UniProtKB-KW"/>
</dbReference>
<name>A0A167HKP5_9FLAO</name>
<reference evidence="1 2" key="1">
    <citation type="submission" date="2016-02" db="EMBL/GenBank/DDBJ databases">
        <title>Ulvibacter sp. LPB0005, isolated from Thais luteostoma.</title>
        <authorList>
            <person name="Shin S.-K."/>
            <person name="Yi H."/>
        </authorList>
    </citation>
    <scope>NUCLEOTIDE SEQUENCE [LARGE SCALE GENOMIC DNA]</scope>
    <source>
        <strain evidence="1 2">LPB0005</strain>
    </source>
</reference>
<protein>
    <submittedName>
        <fullName evidence="1">N-acetylglucosamine kinase</fullName>
    </submittedName>
</protein>
<accession>A0A167HKP5</accession>
<gene>
    <name evidence="1" type="ORF">ULVI_09020</name>
</gene>
<keyword evidence="2" id="KW-1185">Reference proteome</keyword>
<keyword evidence="1" id="KW-0418">Kinase</keyword>
<dbReference type="PANTHER" id="PTHR43190">
    <property type="entry name" value="N-ACETYL-D-GLUCOSAMINE KINASE"/>
    <property type="match status" value="1"/>
</dbReference>
<dbReference type="STRING" id="1763537.ULVI_09020"/>
<evidence type="ECO:0000313" key="2">
    <source>
        <dbReference type="Proteomes" id="UP000077013"/>
    </source>
</evidence>
<dbReference type="Gene3D" id="1.10.720.160">
    <property type="match status" value="1"/>
</dbReference>
<dbReference type="SUPFAM" id="SSF53067">
    <property type="entry name" value="Actin-like ATPase domain"/>
    <property type="match status" value="2"/>
</dbReference>
<dbReference type="InterPro" id="IPR052519">
    <property type="entry name" value="Euk-type_GlcNAc_Kinase"/>
</dbReference>
<dbReference type="Gene3D" id="3.30.420.40">
    <property type="match status" value="2"/>
</dbReference>
<dbReference type="OrthoDB" id="871343at2"/>
<sequence length="291" mass="33058">MLLITDGGSTKCDWILLDNSGNVVLRTRTLGLNPAVVPEEQMELRIRNNKDLHSLFEKVTQLDFYGAGCGTRTPRKLLQNILERLFYNATITVNEDTVAAVHAATTTPGIVCILGTGSNSCYFDGTEIHNSVSSLGYTLMDEASGNYFGKRLIRDYFYNKMPSVLATEFERRFELDPDVIKTNLYKEPNPNMYLASFAEFIFNPGENRPTSAQDINGYFYKLISEGMLKFIEYRILCYKEAQHVPIHFIGSIAHFSEDIIRDCMKPYHLELGKIIRRPIDGLIAYYAAKMN</sequence>
<dbReference type="InterPro" id="IPR043129">
    <property type="entry name" value="ATPase_NBD"/>
</dbReference>
<dbReference type="CDD" id="cd24079">
    <property type="entry name" value="ASKHA_NBD_PG1100-like"/>
    <property type="match status" value="1"/>
</dbReference>
<dbReference type="RefSeq" id="WP_068591978.1">
    <property type="nucleotide sequence ID" value="NZ_LRXL01000037.1"/>
</dbReference>